<reference evidence="3" key="3">
    <citation type="submission" date="2018-05" db="EMBL/GenBank/DDBJ databases">
        <authorList>
            <person name="Zorec T.M."/>
            <person name="Hosnjak L."/>
            <person name="Kutnjak D."/>
            <person name="Kusar B."/>
            <person name="Trcko K."/>
            <person name="Kocjan B.J."/>
            <person name="Li Y."/>
            <person name="Krizmaric M."/>
            <person name="Miljkovic J."/>
            <person name="Ravnikar M."/>
            <person name="Poljak M."/>
        </authorList>
    </citation>
    <scope>NUCLEOTIDE SEQUENCE</scope>
    <source>
        <strain evidence="3">MCV2_MB98</strain>
        <strain evidence="4">MCV2_MC313</strain>
        <strain evidence="5">MCV2_MC316</strain>
        <strain evidence="6">MCV2_MC332</strain>
        <strain evidence="7">MCV2_MC515</strain>
    </source>
</reference>
<sequence>MAWSVSGACGSGFQTLEDLREQLRCEAADAPADEEPVLSALDLPGCGMPGSPKRQRRTRKEKDVPSAPRKRGAGAPPLPEKKGVRARKPRAAEAECTPESDEDCPCEAPCEPCELSAKDEPQPGASPCALEQDSLETTEDDAACLSESELALAAANIQKDLRRLTARVTALTTVLTDAQAAATSRSFCSLVRAVEKLQLTAYGGTQQVARKPRAKRTARV</sequence>
<evidence type="ECO:0000256" key="1">
    <source>
        <dbReference type="SAM" id="MobiDB-lite"/>
    </source>
</evidence>
<dbReference type="Proteomes" id="UP000319755">
    <property type="component" value="Genome"/>
</dbReference>
<dbReference type="EMBL" id="MH320550">
    <property type="protein sequence ID" value="AYO88061.1"/>
    <property type="molecule type" value="Genomic_DNA"/>
</dbReference>
<dbReference type="Proteomes" id="UP000317891">
    <property type="component" value="Segment"/>
</dbReference>
<dbReference type="Proteomes" id="UP000315637">
    <property type="component" value="Segment"/>
</dbReference>
<feature type="region of interest" description="Disordered" evidence="1">
    <location>
        <begin position="29"/>
        <end position="105"/>
    </location>
</feature>
<dbReference type="Proteomes" id="UP000317568">
    <property type="component" value="Genome"/>
</dbReference>
<proteinExistence type="predicted"/>
<organism evidence="2">
    <name type="scientific">Molluscum contagiosum virus subtype 2</name>
    <name type="common">MOCV</name>
    <name type="synonym">MCVII</name>
    <dbReference type="NCBI Taxonomy" id="10281"/>
    <lineage>
        <taxon>Viruses</taxon>
        <taxon>Varidnaviria</taxon>
        <taxon>Bamfordvirae</taxon>
        <taxon>Nucleocytoviricota</taxon>
        <taxon>Pokkesviricetes</taxon>
        <taxon>Chitovirales</taxon>
        <taxon>Poxviridae</taxon>
        <taxon>Chordopoxvirinae</taxon>
        <taxon>Molluscipoxvirus</taxon>
        <taxon>Molluscipoxvirus molluscum</taxon>
        <taxon>Molluscum contagiosum virus</taxon>
    </lineage>
</organism>
<evidence type="ECO:0000313" key="5">
    <source>
        <dbReference type="EMBL" id="AYO88061.1"/>
    </source>
</evidence>
<dbReference type="EMBL" id="MH320549">
    <property type="protein sequence ID" value="AYO87891.1"/>
    <property type="molecule type" value="Genomic_DNA"/>
</dbReference>
<dbReference type="GO" id="GO:0019031">
    <property type="term" value="C:viral envelope"/>
    <property type="evidence" value="ECO:0007669"/>
    <property type="project" value="InterPro"/>
</dbReference>
<evidence type="ECO:0000313" key="4">
    <source>
        <dbReference type="EMBL" id="AYO87891.1"/>
    </source>
</evidence>
<gene>
    <name evidence="2" type="primary">MC086R</name>
</gene>
<evidence type="ECO:0000313" key="2">
    <source>
        <dbReference type="EMBL" id="AQY16659.1"/>
    </source>
</evidence>
<evidence type="ECO:0000313" key="3">
    <source>
        <dbReference type="EMBL" id="AYO87721.1"/>
    </source>
</evidence>
<dbReference type="EMBL" id="KY040274">
    <property type="protein sequence ID" value="AQY16659.1"/>
    <property type="molecule type" value="Genomic_DNA"/>
</dbReference>
<protein>
    <submittedName>
        <fullName evidence="2">MC086</fullName>
    </submittedName>
</protein>
<dbReference type="EMBL" id="MH320556">
    <property type="protein sequence ID" value="AYO89109.1"/>
    <property type="molecule type" value="Genomic_DNA"/>
</dbReference>
<organismHost>
    <name type="scientific">Homo sapiens</name>
    <name type="common">Human</name>
    <dbReference type="NCBI Taxonomy" id="9606"/>
</organismHost>
<feature type="compositionally biased region" description="Acidic residues" evidence="1">
    <location>
        <begin position="96"/>
        <end position="105"/>
    </location>
</feature>
<dbReference type="EMBL" id="MH320548">
    <property type="protein sequence ID" value="AYO87721.1"/>
    <property type="molecule type" value="Genomic_DNA"/>
</dbReference>
<dbReference type="InterPro" id="IPR004966">
    <property type="entry name" value="Pox_Ag35"/>
</dbReference>
<dbReference type="Proteomes" id="UP000320664">
    <property type="component" value="Segment"/>
</dbReference>
<evidence type="ECO:0000313" key="6">
    <source>
        <dbReference type="EMBL" id="AYO88231.1"/>
    </source>
</evidence>
<evidence type="ECO:0000313" key="7">
    <source>
        <dbReference type="EMBL" id="AYO89109.1"/>
    </source>
</evidence>
<name>A0A1S7DLS4_MCV2</name>
<reference evidence="2" key="1">
    <citation type="journal article" date="2017" name="J. Gen. Virol.">
        <title>Recombination events and variability among full-length genomes of co-circulating molluscum contagiosum virus subtypes 1 and 2.</title>
        <authorList>
            <person name="Lopez-Bueno A."/>
            <person name="Parras-Molto M."/>
            <person name="Lopez-Barrantes O."/>
            <person name="Belda S."/>
            <person name="Alejo A."/>
        </authorList>
    </citation>
    <scope>NUCLEOTIDE SEQUENCE</scope>
    <source>
        <strain evidence="2">Madrid 2016_1</strain>
    </source>
</reference>
<dbReference type="Pfam" id="PF03286">
    <property type="entry name" value="Pox_Ag35"/>
    <property type="match status" value="1"/>
</dbReference>
<accession>A0A1S7DLS4</accession>
<dbReference type="EMBL" id="MH320551">
    <property type="protein sequence ID" value="AYO88231.1"/>
    <property type="molecule type" value="Genomic_DNA"/>
</dbReference>
<reference evidence="3" key="2">
    <citation type="journal article" date="2018" name="Viruses">
        <title>New Insights into the Evolutionary and Genomic Landscape of Molluscum Contagiosum Virus (MCV) based on Nine MCV1 and Six MCV2 Complete Genome Sequences.</title>
        <authorList>
            <person name="Zorec T."/>
            <person name="Kutnjak D."/>
            <person name="Hosnjak L."/>
            <person name="Kusar B."/>
            <person name="Trcko K."/>
            <person name="Kocjan B."/>
            <person name="Li Y."/>
            <person name="Krizmaric M."/>
            <person name="Miljkovic J."/>
            <person name="Ravnikar M."/>
            <person name="Poljak M."/>
        </authorList>
    </citation>
    <scope>NUCLEOTIDE SEQUENCE [LARGE SCALE GENOMIC DNA]</scope>
    <source>
        <strain evidence="3">MCV2_MB98</strain>
        <strain evidence="4">MCV2_MC313</strain>
        <strain evidence="5">MCV2_MC316</strain>
        <strain evidence="6">MCV2_MC332</strain>
        <strain evidence="7">MCV2_MC515</strain>
    </source>
</reference>
<dbReference type="Proteomes" id="UP000320816">
    <property type="component" value="Segment"/>
</dbReference>